<comment type="caution">
    <text evidence="2">The sequence shown here is derived from an EMBL/GenBank/DDBJ whole genome shotgun (WGS) entry which is preliminary data.</text>
</comment>
<organism evidence="2 3">
    <name type="scientific">Meloidogyne graminicola</name>
    <dbReference type="NCBI Taxonomy" id="189291"/>
    <lineage>
        <taxon>Eukaryota</taxon>
        <taxon>Metazoa</taxon>
        <taxon>Ecdysozoa</taxon>
        <taxon>Nematoda</taxon>
        <taxon>Chromadorea</taxon>
        <taxon>Rhabditida</taxon>
        <taxon>Tylenchina</taxon>
        <taxon>Tylenchomorpha</taxon>
        <taxon>Tylenchoidea</taxon>
        <taxon>Meloidogynidae</taxon>
        <taxon>Meloidogyninae</taxon>
        <taxon>Meloidogyne</taxon>
    </lineage>
</organism>
<keyword evidence="1" id="KW-0812">Transmembrane</keyword>
<evidence type="ECO:0000256" key="1">
    <source>
        <dbReference type="SAM" id="Phobius"/>
    </source>
</evidence>
<keyword evidence="1" id="KW-0472">Membrane</keyword>
<dbReference type="Proteomes" id="UP000605970">
    <property type="component" value="Unassembled WGS sequence"/>
</dbReference>
<sequence>MLMNKNSGQKAENLAPNEIMRMKDEEKEQQNGIMKTIVWWIIFICSCLAITSVFACKPPLYFSKN</sequence>
<proteinExistence type="predicted"/>
<protein>
    <submittedName>
        <fullName evidence="2">Uncharacterized protein</fullName>
    </submittedName>
</protein>
<keyword evidence="1" id="KW-1133">Transmembrane helix</keyword>
<dbReference type="AlphaFoldDB" id="A0A8S9ZKI8"/>
<gene>
    <name evidence="2" type="ORF">Mgra_00006781</name>
</gene>
<dbReference type="EMBL" id="JABEBT010000069">
    <property type="protein sequence ID" value="KAF7633811.1"/>
    <property type="molecule type" value="Genomic_DNA"/>
</dbReference>
<evidence type="ECO:0000313" key="2">
    <source>
        <dbReference type="EMBL" id="KAF7633811.1"/>
    </source>
</evidence>
<keyword evidence="3" id="KW-1185">Reference proteome</keyword>
<reference evidence="2" key="1">
    <citation type="journal article" date="2020" name="Ecol. Evol.">
        <title>Genome structure and content of the rice root-knot nematode (Meloidogyne graminicola).</title>
        <authorList>
            <person name="Phan N.T."/>
            <person name="Danchin E.G.J."/>
            <person name="Klopp C."/>
            <person name="Perfus-Barbeoch L."/>
            <person name="Kozlowski D.K."/>
            <person name="Koutsovoulos G.D."/>
            <person name="Lopez-Roques C."/>
            <person name="Bouchez O."/>
            <person name="Zahm M."/>
            <person name="Besnard G."/>
            <person name="Bellafiore S."/>
        </authorList>
    </citation>
    <scope>NUCLEOTIDE SEQUENCE</scope>
    <source>
        <strain evidence="2">VN-18</strain>
    </source>
</reference>
<accession>A0A8S9ZKI8</accession>
<name>A0A8S9ZKI8_9BILA</name>
<feature type="transmembrane region" description="Helical" evidence="1">
    <location>
        <begin position="37"/>
        <end position="55"/>
    </location>
</feature>
<evidence type="ECO:0000313" key="3">
    <source>
        <dbReference type="Proteomes" id="UP000605970"/>
    </source>
</evidence>